<dbReference type="AlphaFoldDB" id="A0AAD7DGP3"/>
<dbReference type="Proteomes" id="UP001221757">
    <property type="component" value="Unassembled WGS sequence"/>
</dbReference>
<evidence type="ECO:0000313" key="2">
    <source>
        <dbReference type="EMBL" id="KAJ7691294.1"/>
    </source>
</evidence>
<keyword evidence="3" id="KW-1185">Reference proteome</keyword>
<reference evidence="2" key="1">
    <citation type="submission" date="2023-03" db="EMBL/GenBank/DDBJ databases">
        <title>Massive genome expansion in bonnet fungi (Mycena s.s.) driven by repeated elements and novel gene families across ecological guilds.</title>
        <authorList>
            <consortium name="Lawrence Berkeley National Laboratory"/>
            <person name="Harder C.B."/>
            <person name="Miyauchi S."/>
            <person name="Viragh M."/>
            <person name="Kuo A."/>
            <person name="Thoen E."/>
            <person name="Andreopoulos B."/>
            <person name="Lu D."/>
            <person name="Skrede I."/>
            <person name="Drula E."/>
            <person name="Henrissat B."/>
            <person name="Morin E."/>
            <person name="Kohler A."/>
            <person name="Barry K."/>
            <person name="LaButti K."/>
            <person name="Morin E."/>
            <person name="Salamov A."/>
            <person name="Lipzen A."/>
            <person name="Mereny Z."/>
            <person name="Hegedus B."/>
            <person name="Baldrian P."/>
            <person name="Stursova M."/>
            <person name="Weitz H."/>
            <person name="Taylor A."/>
            <person name="Grigoriev I.V."/>
            <person name="Nagy L.G."/>
            <person name="Martin F."/>
            <person name="Kauserud H."/>
        </authorList>
    </citation>
    <scope>NUCLEOTIDE SEQUENCE</scope>
    <source>
        <strain evidence="2">CBHHK067</strain>
    </source>
</reference>
<comment type="caution">
    <text evidence="2">The sequence shown here is derived from an EMBL/GenBank/DDBJ whole genome shotgun (WGS) entry which is preliminary data.</text>
</comment>
<organism evidence="2 3">
    <name type="scientific">Mycena rosella</name>
    <name type="common">Pink bonnet</name>
    <name type="synonym">Agaricus rosellus</name>
    <dbReference type="NCBI Taxonomy" id="1033263"/>
    <lineage>
        <taxon>Eukaryota</taxon>
        <taxon>Fungi</taxon>
        <taxon>Dikarya</taxon>
        <taxon>Basidiomycota</taxon>
        <taxon>Agaricomycotina</taxon>
        <taxon>Agaricomycetes</taxon>
        <taxon>Agaricomycetidae</taxon>
        <taxon>Agaricales</taxon>
        <taxon>Marasmiineae</taxon>
        <taxon>Mycenaceae</taxon>
        <taxon>Mycena</taxon>
    </lineage>
</organism>
<protein>
    <submittedName>
        <fullName evidence="2">Uncharacterized protein</fullName>
    </submittedName>
</protein>
<accession>A0AAD7DGP3</accession>
<gene>
    <name evidence="2" type="ORF">B0H17DRAFT_1133817</name>
</gene>
<dbReference type="EMBL" id="JARKIE010000059">
    <property type="protein sequence ID" value="KAJ7691294.1"/>
    <property type="molecule type" value="Genomic_DNA"/>
</dbReference>
<name>A0AAD7DGP3_MYCRO</name>
<evidence type="ECO:0000256" key="1">
    <source>
        <dbReference type="SAM" id="MobiDB-lite"/>
    </source>
</evidence>
<feature type="region of interest" description="Disordered" evidence="1">
    <location>
        <begin position="1"/>
        <end position="76"/>
    </location>
</feature>
<evidence type="ECO:0000313" key="3">
    <source>
        <dbReference type="Proteomes" id="UP001221757"/>
    </source>
</evidence>
<proteinExistence type="predicted"/>
<sequence length="312" mass="34609">MKDDSEDQSVQAGQWRPVGAGLLEDREDARRSSKGRVNAKDVSFASYKTAKPDAGRTHNAHCPPIPDTRSKERGGRKSIFAERSSKWRLGAGFKYALWNTKGVVPVLTSWWVPFVRRRPSGRGAAGTKCKSLVFKSCGIIRPSHRSSTHLRHFVTSLRNGKVPTISGWGIFGEPGVCKGGEDQRVDELWVHTSGINAGYKTKEGKQIHVHNVTATLSSLRTSYFGCFPCGFFFSLQHNFCSLSLHPCIPTPTSLHNSEICNTAAWSTSGLFKLWELFVTAKLKNAIKLTNFRKAKRSDAVMNMLEVEGEMHG</sequence>